<feature type="compositionally biased region" description="Low complexity" evidence="1">
    <location>
        <begin position="380"/>
        <end position="389"/>
    </location>
</feature>
<evidence type="ECO:0000313" key="3">
    <source>
        <dbReference type="EMBL" id="KAH0811734.1"/>
    </source>
</evidence>
<dbReference type="EMBL" id="JABDTM020026596">
    <property type="protein sequence ID" value="KAH0811734.1"/>
    <property type="molecule type" value="Genomic_DNA"/>
</dbReference>
<dbReference type="Pfam" id="PF00078">
    <property type="entry name" value="RVT_1"/>
    <property type="match status" value="1"/>
</dbReference>
<dbReference type="PROSITE" id="PS50878">
    <property type="entry name" value="RT_POL"/>
    <property type="match status" value="1"/>
</dbReference>
<feature type="compositionally biased region" description="Basic and acidic residues" evidence="1">
    <location>
        <begin position="37"/>
        <end position="55"/>
    </location>
</feature>
<feature type="compositionally biased region" description="Low complexity" evidence="1">
    <location>
        <begin position="354"/>
        <end position="371"/>
    </location>
</feature>
<feature type="compositionally biased region" description="Polar residues" evidence="1">
    <location>
        <begin position="57"/>
        <end position="67"/>
    </location>
</feature>
<reference evidence="3" key="1">
    <citation type="journal article" date="2020" name="J Insects Food Feed">
        <title>The yellow mealworm (Tenebrio molitor) genome: a resource for the emerging insects as food and feed industry.</title>
        <authorList>
            <person name="Eriksson T."/>
            <person name="Andere A."/>
            <person name="Kelstrup H."/>
            <person name="Emery V."/>
            <person name="Picard C."/>
        </authorList>
    </citation>
    <scope>NUCLEOTIDE SEQUENCE</scope>
    <source>
        <strain evidence="3">Stoneville</strain>
        <tissue evidence="3">Whole head</tissue>
    </source>
</reference>
<dbReference type="Proteomes" id="UP000719412">
    <property type="component" value="Unassembled WGS sequence"/>
</dbReference>
<dbReference type="InterPro" id="IPR043502">
    <property type="entry name" value="DNA/RNA_pol_sf"/>
</dbReference>
<feature type="compositionally biased region" description="Gly residues" evidence="1">
    <location>
        <begin position="1"/>
        <end position="11"/>
    </location>
</feature>
<feature type="region of interest" description="Disordered" evidence="1">
    <location>
        <begin position="1"/>
        <end position="67"/>
    </location>
</feature>
<feature type="region of interest" description="Disordered" evidence="1">
    <location>
        <begin position="1063"/>
        <end position="1093"/>
    </location>
</feature>
<dbReference type="InterPro" id="IPR000477">
    <property type="entry name" value="RT_dom"/>
</dbReference>
<organism evidence="3 4">
    <name type="scientific">Tenebrio molitor</name>
    <name type="common">Yellow mealworm beetle</name>
    <dbReference type="NCBI Taxonomy" id="7067"/>
    <lineage>
        <taxon>Eukaryota</taxon>
        <taxon>Metazoa</taxon>
        <taxon>Ecdysozoa</taxon>
        <taxon>Arthropoda</taxon>
        <taxon>Hexapoda</taxon>
        <taxon>Insecta</taxon>
        <taxon>Pterygota</taxon>
        <taxon>Neoptera</taxon>
        <taxon>Endopterygota</taxon>
        <taxon>Coleoptera</taxon>
        <taxon>Polyphaga</taxon>
        <taxon>Cucujiformia</taxon>
        <taxon>Tenebrionidae</taxon>
        <taxon>Tenebrio</taxon>
    </lineage>
</organism>
<feature type="compositionally biased region" description="Polar residues" evidence="1">
    <location>
        <begin position="690"/>
        <end position="706"/>
    </location>
</feature>
<feature type="compositionally biased region" description="Basic and acidic residues" evidence="1">
    <location>
        <begin position="326"/>
        <end position="335"/>
    </location>
</feature>
<name>A0A8J6L5J0_TENMO</name>
<feature type="domain" description="Reverse transcriptase" evidence="2">
    <location>
        <begin position="1534"/>
        <end position="1783"/>
    </location>
</feature>
<feature type="compositionally biased region" description="Polar residues" evidence="1">
    <location>
        <begin position="749"/>
        <end position="765"/>
    </location>
</feature>
<evidence type="ECO:0000259" key="2">
    <source>
        <dbReference type="PROSITE" id="PS50878"/>
    </source>
</evidence>
<comment type="caution">
    <text evidence="3">The sequence shown here is derived from an EMBL/GenBank/DDBJ whole genome shotgun (WGS) entry which is preliminary data.</text>
</comment>
<dbReference type="SUPFAM" id="SSF56672">
    <property type="entry name" value="DNA/RNA polymerases"/>
    <property type="match status" value="1"/>
</dbReference>
<evidence type="ECO:0000313" key="4">
    <source>
        <dbReference type="Proteomes" id="UP000719412"/>
    </source>
</evidence>
<dbReference type="CDD" id="cd01650">
    <property type="entry name" value="RT_nLTR_like"/>
    <property type="match status" value="1"/>
</dbReference>
<feature type="region of interest" description="Disordered" evidence="1">
    <location>
        <begin position="659"/>
        <end position="715"/>
    </location>
</feature>
<keyword evidence="4" id="KW-1185">Reference proteome</keyword>
<evidence type="ECO:0000256" key="1">
    <source>
        <dbReference type="SAM" id="MobiDB-lite"/>
    </source>
</evidence>
<gene>
    <name evidence="3" type="ORF">GEV33_011057</name>
</gene>
<accession>A0A8J6L5J0</accession>
<feature type="region of interest" description="Disordered" evidence="1">
    <location>
        <begin position="746"/>
        <end position="765"/>
    </location>
</feature>
<protein>
    <recommendedName>
        <fullName evidence="2">Reverse transcriptase domain-containing protein</fullName>
    </recommendedName>
</protein>
<reference evidence="3" key="2">
    <citation type="submission" date="2021-08" db="EMBL/GenBank/DDBJ databases">
        <authorList>
            <person name="Eriksson T."/>
        </authorList>
    </citation>
    <scope>NUCLEOTIDE SEQUENCE</scope>
    <source>
        <strain evidence="3">Stoneville</strain>
        <tissue evidence="3">Whole head</tissue>
    </source>
</reference>
<dbReference type="PANTHER" id="PTHR19446">
    <property type="entry name" value="REVERSE TRANSCRIPTASES"/>
    <property type="match status" value="1"/>
</dbReference>
<feature type="region of interest" description="Disordered" evidence="1">
    <location>
        <begin position="1280"/>
        <end position="1329"/>
    </location>
</feature>
<sequence length="1849" mass="205511">MGTTGIRGQGTSGMCAPNQDNATIPFEIPVSQPVQAKPRESSRSPRRSYGRERSSTHWKGSSGDTELNNRMEAMSLVEACQEEIGKLNDTIVPFSTPCLQWDDNLLNIQLGLNGSVNSAIGVTPSEALMGFRVMHTGALNDAHEVVDVIKIREKIMLKTKEYQLQQKKRFDSKRKAPPTYTQGDLVMIRVTSNPATGTSQKLLPKWRGPFRMTQVLENERYEVSDISAAGVEATSIPSSRHRPRRWIRQLDLSRGPVVTVVVTSVRAWPLLTLATSLSGRPLSEDPTDGKSNHRPSHWHTLSLALEIVCLAQHRAPPMSRMTLRSENSRKGERRPTSGMAPSQVSHAPSRDSRAPGSNASGSRASGSTTTTEESDRTSSSRRSSTGESTQTKKTVASQNTHDRVVQALNRPDSPTPKPTLYKYTIKNIPEEFASQKKFYNLLTTHLVTRNIQKLIVNWNRTALLITSLPVDEKFTAQLNSATGSKNITCAPINQKTATNPNPDDPRKKPQFSVVITQVEHDIDENDISQTLASLELPFVRLWRIKSRQTNKFTKLIRVITEDTVTVDFLLNNGINLFGNHHQCEPSKPPEPTPLQCTKCYQLGHPETACTNKPACPKCPETHAPNNCEAATPKCLLCGGAHAAWSRKCPKFKDTPITDETPIAPTYIINPPRRSQLPTTKRRKSDSSSTVHQVQASSCHSGASRPSSPEPRGVERALQEAPCLGALMITRFRSRQLVGVVEEAAMDDAQPTQTNTEGESSQNSQVTPQSVVVMSHDETLRPVLPTGGSATPASSITAPTAVLRSEEYLPTFSGDPDEDPEDFITAPANAILPERVKAKIAHRQLRGQAARVNKFFATRDRCLSDLETRLREEFGVEANFTSLSTRNSKGGTLVGKSQWKCFSLGKQLSTNDSSRKHQKPGLRSLADLRRAAKQVIAYLKPAAKKQTQENWRRTDGRTPPRCVEVEEDDRMLLPMRDSQHREVLNAIDVPTLADEVKAAQHADPDFPGIVARLQRILADRIVSEDPTDGKSNHRRSHWQLSPGSQSVKTCFLSLLPALVRANSQQQKGANLTRRRRSTRCKLPPVTPEHHGRLAPSPEVTCVDSVDVCSVLGRHLFRLRKRTSAKVRHSDTDVTFDADRTGWEGPVKGNKRLPDSNKGFPPLKIRNSFEPLNRVPETMDSAAAGTSSRPIETSSKRNWNKVKNVLSQTETSYHSFTHKDQKTHAFVLQGLGQNPSVEEVQNAIKQEHDIETIKMYKMRGTNRPKYLVITDKTITQNQLETQARTSHLGPSGESPSTEAPKKVKRTNPRVPQTKPTRLEPAKTVAQQKPPAENKIPPVIIRDASKWSSVSSAMTQRKIAFSKAQSCVDGTRVNPVSSDDFRALIHLFEERKVPFHSFTLPEEKTLRAVFRTVPVEINLDDVKMISTRSKKPLPLILVEVPKDQKKIFQLRSVCHLLIILIIPRIDDLESAVGALEDKIKSAMIDSTRIRVDFPSEIRKTIRSLKKKKAPGPDNISNTELKLLPPKVVVALTAIVNASLRLCHFPSRWKSATVIFIPKPGKNFKLPPSYRAISLLSSIGKVLEKVILTRLVKATDENSTIPDEQFGFRPKHSTVDQLINVTEFIAKGFGQKQSTGAIFLDVAKAFDTDWHDGLVYKLHAAGVPLAMVRLLNSFLNRRVFHAKIGQVLSTQREIQAGVTQGSVLSPTLYAIFTADIPKPDNKKIALYADDTAILVRSWSPRIISRDLQCAVERLESWFRIWRIDVNPEKSNAILFTKRHLRPVGEIAMFNPGQPSSNISVSSSTTILHSFPKSSTRKLALSSFEDNLIRWFVGEASCPSRTKSQSTDRLSDPP</sequence>
<proteinExistence type="predicted"/>
<dbReference type="GO" id="GO:0071897">
    <property type="term" value="P:DNA biosynthetic process"/>
    <property type="evidence" value="ECO:0007669"/>
    <property type="project" value="UniProtKB-ARBA"/>
</dbReference>
<feature type="region of interest" description="Disordered" evidence="1">
    <location>
        <begin position="316"/>
        <end position="418"/>
    </location>
</feature>